<evidence type="ECO:0000313" key="1">
    <source>
        <dbReference type="EMBL" id="MBT0961704.1"/>
    </source>
</evidence>
<protein>
    <submittedName>
        <fullName evidence="1">Uncharacterized protein</fullName>
    </submittedName>
</protein>
<dbReference type="EMBL" id="JAEKFT010000010">
    <property type="protein sequence ID" value="MBT0961704.1"/>
    <property type="molecule type" value="Genomic_DNA"/>
</dbReference>
<evidence type="ECO:0000313" key="2">
    <source>
        <dbReference type="Proteomes" id="UP000694660"/>
    </source>
</evidence>
<organism evidence="1 2">
    <name type="scientific">Denitromonas iodatirespirans</name>
    <dbReference type="NCBI Taxonomy" id="2795389"/>
    <lineage>
        <taxon>Bacteria</taxon>
        <taxon>Pseudomonadati</taxon>
        <taxon>Pseudomonadota</taxon>
        <taxon>Betaproteobacteria</taxon>
        <taxon>Rhodocyclales</taxon>
        <taxon>Zoogloeaceae</taxon>
        <taxon>Denitromonas</taxon>
    </lineage>
</organism>
<dbReference type="AlphaFoldDB" id="A0A944H801"/>
<comment type="caution">
    <text evidence="1">The sequence shown here is derived from an EMBL/GenBank/DDBJ whole genome shotgun (WGS) entry which is preliminary data.</text>
</comment>
<dbReference type="Proteomes" id="UP000694660">
    <property type="component" value="Unassembled WGS sequence"/>
</dbReference>
<keyword evidence="2" id="KW-1185">Reference proteome</keyword>
<dbReference type="RefSeq" id="WP_214361459.1">
    <property type="nucleotide sequence ID" value="NZ_JAEKFT010000010.1"/>
</dbReference>
<accession>A0A944H801</accession>
<gene>
    <name evidence="1" type="ORF">I8J34_11025</name>
</gene>
<sequence length="74" mass="7756">MIAPTEADQAAEMMLATYCRACGVTSPDDVRKAGEMMISKAARAIEKYNGAHVAVAVLKRTTLNLMPVEGGAAS</sequence>
<name>A0A944H801_DENI1</name>
<proteinExistence type="predicted"/>
<reference evidence="2" key="1">
    <citation type="journal article" date="2022" name="ISME J.">
        <title>Genetic and phylogenetic analysis of dissimilatory iodate-reducing bacteria identifies potential niches across the world's oceans.</title>
        <authorList>
            <person name="Reyes-Umana V."/>
            <person name="Henning Z."/>
            <person name="Lee K."/>
            <person name="Barnum T.P."/>
            <person name="Coates J.D."/>
        </authorList>
    </citation>
    <scope>NUCLEOTIDE SEQUENCE [LARGE SCALE GENOMIC DNA]</scope>
    <source>
        <strain evidence="2">IR12</strain>
    </source>
</reference>